<protein>
    <recommendedName>
        <fullName evidence="4 15">Peroxisome assembly protein 12</fullName>
    </recommendedName>
    <alternativeName>
        <fullName evidence="14 15">Peroxin-12</fullName>
    </alternativeName>
</protein>
<evidence type="ECO:0000256" key="9">
    <source>
        <dbReference type="ARBA" id="ARBA00022833"/>
    </source>
</evidence>
<reference evidence="18 19" key="1">
    <citation type="submission" date="2024-08" db="EMBL/GenBank/DDBJ databases">
        <title>Gnathostoma spinigerum genome.</title>
        <authorList>
            <person name="Gonzalez-Bertolin B."/>
            <person name="Monzon S."/>
            <person name="Zaballos A."/>
            <person name="Jimenez P."/>
            <person name="Dekumyoy P."/>
            <person name="Varona S."/>
            <person name="Cuesta I."/>
            <person name="Sumanam S."/>
            <person name="Adisakwattana P."/>
            <person name="Gasser R.B."/>
            <person name="Hernandez-Gonzalez A."/>
            <person name="Young N.D."/>
            <person name="Perteguer M.J."/>
        </authorList>
    </citation>
    <scope>NUCLEOTIDE SEQUENCE [LARGE SCALE GENOMIC DNA]</scope>
    <source>
        <strain evidence="18">AL3</strain>
        <tissue evidence="18">Liver</tissue>
    </source>
</reference>
<dbReference type="InterPro" id="IPR017375">
    <property type="entry name" value="PEX12"/>
</dbReference>
<evidence type="ECO:0000256" key="6">
    <source>
        <dbReference type="ARBA" id="ARBA00022692"/>
    </source>
</evidence>
<dbReference type="InterPro" id="IPR001841">
    <property type="entry name" value="Znf_RING"/>
</dbReference>
<comment type="subcellular location">
    <subcellularLocation>
        <location evidence="1">Peroxisome membrane</location>
        <topology evidence="1">Multi-pass membrane protein</topology>
    </subcellularLocation>
</comment>
<keyword evidence="8" id="KW-0863">Zinc-finger</keyword>
<keyword evidence="5" id="KW-0813">Transport</keyword>
<feature type="transmembrane region" description="Helical" evidence="16">
    <location>
        <begin position="160"/>
        <end position="181"/>
    </location>
</feature>
<comment type="function">
    <text evidence="15">Component of a retrotranslocation channel required for peroxisome organization by mediating export of the PEX5 receptor from peroxisomes to the cytosol, thereby promoting PEX5 recycling.</text>
</comment>
<evidence type="ECO:0000256" key="4">
    <source>
        <dbReference type="ARBA" id="ARBA00018980"/>
    </source>
</evidence>
<evidence type="ECO:0000313" key="19">
    <source>
        <dbReference type="Proteomes" id="UP001608902"/>
    </source>
</evidence>
<comment type="caution">
    <text evidence="18">The sequence shown here is derived from an EMBL/GenBank/DDBJ whole genome shotgun (WGS) entry which is preliminary data.</text>
</comment>
<evidence type="ECO:0000313" key="18">
    <source>
        <dbReference type="EMBL" id="MFH4979160.1"/>
    </source>
</evidence>
<keyword evidence="9" id="KW-0862">Zinc</keyword>
<evidence type="ECO:0000256" key="11">
    <source>
        <dbReference type="ARBA" id="ARBA00022989"/>
    </source>
</evidence>
<proteinExistence type="inferred from homology"/>
<dbReference type="InterPro" id="IPR006845">
    <property type="entry name" value="Pex_N"/>
</dbReference>
<dbReference type="GO" id="GO:0008270">
    <property type="term" value="F:zinc ion binding"/>
    <property type="evidence" value="ECO:0007669"/>
    <property type="project" value="UniProtKB-KW"/>
</dbReference>
<evidence type="ECO:0000259" key="17">
    <source>
        <dbReference type="SMART" id="SM00184"/>
    </source>
</evidence>
<evidence type="ECO:0000256" key="15">
    <source>
        <dbReference type="PIRNR" id="PIRNR038074"/>
    </source>
</evidence>
<accession>A0ABD6EGN9</accession>
<keyword evidence="7" id="KW-0479">Metal-binding</keyword>
<comment type="similarity">
    <text evidence="3 15">Belongs to the pex2/pex10/pex12 family.</text>
</comment>
<feature type="transmembrane region" description="Helical" evidence="16">
    <location>
        <begin position="232"/>
        <end position="254"/>
    </location>
</feature>
<dbReference type="InterPro" id="IPR013083">
    <property type="entry name" value="Znf_RING/FYVE/PHD"/>
</dbReference>
<dbReference type="CDD" id="cd16451">
    <property type="entry name" value="mRING_PEX12"/>
    <property type="match status" value="1"/>
</dbReference>
<dbReference type="PANTHER" id="PTHR12888:SF0">
    <property type="entry name" value="PEROXISOME ASSEMBLY PROTEIN 12"/>
    <property type="match status" value="1"/>
</dbReference>
<evidence type="ECO:0000256" key="14">
    <source>
        <dbReference type="ARBA" id="ARBA00029692"/>
    </source>
</evidence>
<evidence type="ECO:0000256" key="7">
    <source>
        <dbReference type="ARBA" id="ARBA00022723"/>
    </source>
</evidence>
<evidence type="ECO:0000256" key="16">
    <source>
        <dbReference type="SAM" id="Phobius"/>
    </source>
</evidence>
<dbReference type="EMBL" id="JBGFUD010003911">
    <property type="protein sequence ID" value="MFH4979160.1"/>
    <property type="molecule type" value="Genomic_DNA"/>
</dbReference>
<keyword evidence="6 16" id="KW-0812">Transmembrane</keyword>
<dbReference type="SMART" id="SM00184">
    <property type="entry name" value="RING"/>
    <property type="match status" value="1"/>
</dbReference>
<evidence type="ECO:0000256" key="3">
    <source>
        <dbReference type="ARBA" id="ARBA00008704"/>
    </source>
</evidence>
<evidence type="ECO:0000256" key="1">
    <source>
        <dbReference type="ARBA" id="ARBA00004585"/>
    </source>
</evidence>
<dbReference type="PANTHER" id="PTHR12888">
    <property type="entry name" value="PEROXISOME ASSEMBLY PROTEIN 12 PEROXIN-12"/>
    <property type="match status" value="1"/>
</dbReference>
<dbReference type="GO" id="GO:0005778">
    <property type="term" value="C:peroxisomal membrane"/>
    <property type="evidence" value="ECO:0007669"/>
    <property type="project" value="UniProtKB-SubCell"/>
</dbReference>
<keyword evidence="10" id="KW-0653">Protein transport</keyword>
<evidence type="ECO:0000256" key="12">
    <source>
        <dbReference type="ARBA" id="ARBA00023136"/>
    </source>
</evidence>
<evidence type="ECO:0000256" key="10">
    <source>
        <dbReference type="ARBA" id="ARBA00022927"/>
    </source>
</evidence>
<dbReference type="AlphaFoldDB" id="A0ABD6EGN9"/>
<name>A0ABD6EGN9_9BILA</name>
<dbReference type="Proteomes" id="UP001608902">
    <property type="component" value="Unassembled WGS sequence"/>
</dbReference>
<keyword evidence="11 16" id="KW-1133">Transmembrane helix</keyword>
<keyword evidence="12 15" id="KW-0472">Membrane</keyword>
<keyword evidence="13 15" id="KW-0576">Peroxisome</keyword>
<sequence length="349" mass="40568">MGNTDGAVPNKEKCDRPSQCLPSVSDILSEENLAMTLKPAARQFLKFMASIYPQRFHSGEKWFDELYMVFKLVIENYYLTKYGASFSENFYCLKRISAGNGEMPVSGVPRIRSLLSLVIVPYLQAKLDSTYEKLKLWVQSTSACKFGPFRRKIVRTFVTVFPWIKWGIAFWAFILQFGYIFSYSSVHSPALFLAGVRLERLTPDDISHFEETPAYLKSQGLFFRFFRFLMTLPGWCGRILGYVLFFTQFLDYYYNSFLRDWRWKMVDDMSTYAVDSPHFAFREGMVKHLKLNKCPICHQTRRASTVLSVSGYVFCERCIREYVTQKGRCPVTSLPASPANLIRLYTTQK</sequence>
<organism evidence="18 19">
    <name type="scientific">Gnathostoma spinigerum</name>
    <dbReference type="NCBI Taxonomy" id="75299"/>
    <lineage>
        <taxon>Eukaryota</taxon>
        <taxon>Metazoa</taxon>
        <taxon>Ecdysozoa</taxon>
        <taxon>Nematoda</taxon>
        <taxon>Chromadorea</taxon>
        <taxon>Rhabditida</taxon>
        <taxon>Spirurina</taxon>
        <taxon>Gnathostomatomorpha</taxon>
        <taxon>Gnathostomatoidea</taxon>
        <taxon>Gnathostomatidae</taxon>
        <taxon>Gnathostoma</taxon>
    </lineage>
</organism>
<dbReference type="PIRSF" id="PIRSF038074">
    <property type="entry name" value="Peroxisome_assembly_p12"/>
    <property type="match status" value="1"/>
</dbReference>
<feature type="domain" description="RING-type" evidence="17">
    <location>
        <begin position="294"/>
        <end position="332"/>
    </location>
</feature>
<comment type="pathway">
    <text evidence="2">Protein modification; protein ubiquitination.</text>
</comment>
<dbReference type="Pfam" id="PF04757">
    <property type="entry name" value="Pex2_Pex12"/>
    <property type="match status" value="1"/>
</dbReference>
<evidence type="ECO:0000256" key="8">
    <source>
        <dbReference type="ARBA" id="ARBA00022771"/>
    </source>
</evidence>
<dbReference type="GO" id="GO:0016558">
    <property type="term" value="P:protein import into peroxisome matrix"/>
    <property type="evidence" value="ECO:0007669"/>
    <property type="project" value="UniProtKB-UniRule"/>
</dbReference>
<keyword evidence="19" id="KW-1185">Reference proteome</keyword>
<evidence type="ECO:0000256" key="2">
    <source>
        <dbReference type="ARBA" id="ARBA00004906"/>
    </source>
</evidence>
<evidence type="ECO:0000256" key="5">
    <source>
        <dbReference type="ARBA" id="ARBA00022448"/>
    </source>
</evidence>
<evidence type="ECO:0000256" key="13">
    <source>
        <dbReference type="ARBA" id="ARBA00023140"/>
    </source>
</evidence>
<gene>
    <name evidence="18" type="ORF">AB6A40_005869</name>
</gene>
<dbReference type="SUPFAM" id="SSF57850">
    <property type="entry name" value="RING/U-box"/>
    <property type="match status" value="1"/>
</dbReference>
<dbReference type="Gene3D" id="3.30.40.10">
    <property type="entry name" value="Zinc/RING finger domain, C3HC4 (zinc finger)"/>
    <property type="match status" value="1"/>
</dbReference>